<dbReference type="InterPro" id="IPR009009">
    <property type="entry name" value="RlpA-like_DPBB"/>
</dbReference>
<name>I3YBZ8_THIV6</name>
<feature type="signal peptide" evidence="3">
    <location>
        <begin position="1"/>
        <end position="23"/>
    </location>
</feature>
<dbReference type="Gene3D" id="2.40.40.10">
    <property type="entry name" value="RlpA-like domain"/>
    <property type="match status" value="1"/>
</dbReference>
<dbReference type="HAMAP" id="MF_02071">
    <property type="entry name" value="RlpA"/>
    <property type="match status" value="1"/>
</dbReference>
<keyword evidence="7" id="KW-0449">Lipoprotein</keyword>
<dbReference type="PANTHER" id="PTHR34183">
    <property type="entry name" value="ENDOLYTIC PEPTIDOGLYCAN TRANSGLYCOSYLASE RLPA"/>
    <property type="match status" value="1"/>
</dbReference>
<gene>
    <name evidence="3" type="primary">rlpA</name>
    <name evidence="7" type="ordered locus">Thivi_2582</name>
</gene>
<evidence type="ECO:0000313" key="7">
    <source>
        <dbReference type="EMBL" id="AFL74516.1"/>
    </source>
</evidence>
<dbReference type="GO" id="GO:0000270">
    <property type="term" value="P:peptidoglycan metabolic process"/>
    <property type="evidence" value="ECO:0007669"/>
    <property type="project" value="UniProtKB-UniRule"/>
</dbReference>
<dbReference type="GO" id="GO:0071555">
    <property type="term" value="P:cell wall organization"/>
    <property type="evidence" value="ECO:0007669"/>
    <property type="project" value="UniProtKB-KW"/>
</dbReference>
<dbReference type="PANTHER" id="PTHR34183:SF1">
    <property type="entry name" value="ENDOLYTIC PEPTIDOGLYCAN TRANSGLYCOSYLASE RLPA"/>
    <property type="match status" value="1"/>
</dbReference>
<organism evidence="7 8">
    <name type="scientific">Thiocystis violascens (strain ATCC 17096 / DSM 198 / 6111)</name>
    <name type="common">Chromatium violascens</name>
    <dbReference type="NCBI Taxonomy" id="765911"/>
    <lineage>
        <taxon>Bacteria</taxon>
        <taxon>Pseudomonadati</taxon>
        <taxon>Pseudomonadota</taxon>
        <taxon>Gammaproteobacteria</taxon>
        <taxon>Chromatiales</taxon>
        <taxon>Chromatiaceae</taxon>
        <taxon>Thiocystis</taxon>
    </lineage>
</organism>
<dbReference type="HOGENOM" id="CLU_042923_7_1_6"/>
<evidence type="ECO:0000256" key="5">
    <source>
        <dbReference type="SAM" id="MobiDB-lite"/>
    </source>
</evidence>
<evidence type="ECO:0000259" key="6">
    <source>
        <dbReference type="Pfam" id="PF03330"/>
    </source>
</evidence>
<dbReference type="KEGG" id="tvi:Thivi_2582"/>
<dbReference type="GO" id="GO:0008932">
    <property type="term" value="F:lytic endotransglycosylase activity"/>
    <property type="evidence" value="ECO:0007669"/>
    <property type="project" value="UniProtKB-UniRule"/>
</dbReference>
<feature type="compositionally biased region" description="Polar residues" evidence="5">
    <location>
        <begin position="44"/>
        <end position="53"/>
    </location>
</feature>
<dbReference type="OrthoDB" id="9779128at2"/>
<dbReference type="EC" id="4.2.2.-" evidence="3"/>
<evidence type="ECO:0000256" key="2">
    <source>
        <dbReference type="ARBA" id="ARBA00023316"/>
    </source>
</evidence>
<dbReference type="AlphaFoldDB" id="I3YBZ8"/>
<evidence type="ECO:0000256" key="4">
    <source>
        <dbReference type="RuleBase" id="RU003495"/>
    </source>
</evidence>
<evidence type="ECO:0000313" key="8">
    <source>
        <dbReference type="Proteomes" id="UP000006062"/>
    </source>
</evidence>
<dbReference type="Proteomes" id="UP000006062">
    <property type="component" value="Chromosome"/>
</dbReference>
<dbReference type="EMBL" id="CP003154">
    <property type="protein sequence ID" value="AFL74516.1"/>
    <property type="molecule type" value="Genomic_DNA"/>
</dbReference>
<dbReference type="STRING" id="765911.Thivi_2582"/>
<accession>I3YBZ8</accession>
<feature type="domain" description="RlpA-like protein double-psi beta-barrel" evidence="6">
    <location>
        <begin position="30"/>
        <end position="119"/>
    </location>
</feature>
<dbReference type="eggNOG" id="COG0797">
    <property type="taxonomic scope" value="Bacteria"/>
</dbReference>
<keyword evidence="8" id="KW-1185">Reference proteome</keyword>
<dbReference type="SUPFAM" id="SSF50685">
    <property type="entry name" value="Barwin-like endoglucanases"/>
    <property type="match status" value="1"/>
</dbReference>
<dbReference type="InterPro" id="IPR034718">
    <property type="entry name" value="RlpA"/>
</dbReference>
<dbReference type="CDD" id="cd22268">
    <property type="entry name" value="DPBB_RlpA-like"/>
    <property type="match status" value="1"/>
</dbReference>
<sequence length="131" mass="14264" precursor="true">MTKTLTTAALLMTLLPIAFESQARPNPGHTQKGMASYYHDSLHGQKTASGQRYSKNRLSAAHKTLPLGTQIRVTDTLTGNSIVVRVNDRGPFVKGRIVDLSREAASELGMIKRGVTSVKLEVLSLPPRHDS</sequence>
<dbReference type="InterPro" id="IPR012997">
    <property type="entry name" value="RplA"/>
</dbReference>
<keyword evidence="2 3" id="KW-0961">Cell wall biogenesis/degradation</keyword>
<feature type="chain" id="PRO_5009991874" description="Endolytic peptidoglycan transglycosylase RlpA" evidence="3">
    <location>
        <begin position="24"/>
        <end position="131"/>
    </location>
</feature>
<evidence type="ECO:0000256" key="1">
    <source>
        <dbReference type="ARBA" id="ARBA00023239"/>
    </source>
</evidence>
<dbReference type="InterPro" id="IPR036908">
    <property type="entry name" value="RlpA-like_sf"/>
</dbReference>
<dbReference type="NCBIfam" id="TIGR00413">
    <property type="entry name" value="rlpA"/>
    <property type="match status" value="1"/>
</dbReference>
<keyword evidence="1 3" id="KW-0456">Lyase</keyword>
<dbReference type="Pfam" id="PF03330">
    <property type="entry name" value="DPBB_1"/>
    <property type="match status" value="1"/>
</dbReference>
<evidence type="ECO:0000256" key="3">
    <source>
        <dbReference type="HAMAP-Rule" id="MF_02071"/>
    </source>
</evidence>
<comment type="function">
    <text evidence="3">Lytic transglycosylase with a strong preference for naked glycan strands that lack stem peptides.</text>
</comment>
<dbReference type="RefSeq" id="WP_014778959.1">
    <property type="nucleotide sequence ID" value="NC_018012.1"/>
</dbReference>
<protein>
    <recommendedName>
        <fullName evidence="3">Endolytic peptidoglycan transglycosylase RlpA</fullName>
        <ecNumber evidence="3">4.2.2.-</ecNumber>
    </recommendedName>
</protein>
<comment type="similarity">
    <text evidence="3 4">Belongs to the RlpA family.</text>
</comment>
<proteinExistence type="inferred from homology"/>
<feature type="region of interest" description="Disordered" evidence="5">
    <location>
        <begin position="23"/>
        <end position="53"/>
    </location>
</feature>
<reference evidence="7 8" key="1">
    <citation type="submission" date="2012-06" db="EMBL/GenBank/DDBJ databases">
        <title>Complete sequence of Thiocystis violascens DSM 198.</title>
        <authorList>
            <consortium name="US DOE Joint Genome Institute"/>
            <person name="Lucas S."/>
            <person name="Han J."/>
            <person name="Lapidus A."/>
            <person name="Cheng J.-F."/>
            <person name="Goodwin L."/>
            <person name="Pitluck S."/>
            <person name="Peters L."/>
            <person name="Ovchinnikova G."/>
            <person name="Teshima H."/>
            <person name="Detter J.C."/>
            <person name="Han C."/>
            <person name="Tapia R."/>
            <person name="Land M."/>
            <person name="Hauser L."/>
            <person name="Kyrpides N."/>
            <person name="Ivanova N."/>
            <person name="Pagani I."/>
            <person name="Vogl K."/>
            <person name="Liu Z."/>
            <person name="Frigaard N.-U."/>
            <person name="Bryant D."/>
            <person name="Woyke T."/>
        </authorList>
    </citation>
    <scope>NUCLEOTIDE SEQUENCE [LARGE SCALE GENOMIC DNA]</scope>
    <source>
        <strain evidence="8">ATCC 17096 / DSM 198 / 6111</strain>
    </source>
</reference>
<keyword evidence="3" id="KW-0732">Signal</keyword>